<proteinExistence type="predicted"/>
<sequence>MRFKFSLASSRTVSLGGLRGVVSAVMLGALAAGCVTNSYGEQEAVDKVAVRKIMEGIGAVDPQAKPIEYKPRAPLAMPAKLDQLPQPEKPVTETAANWPTAEDKSLQDVRAVYAQPGRGSDGELLTPEQMRGVQITGAQRQAKTAADVRDGEIMDGARMTPAEMKKQSQGPLTRVDTSDLFGPDGKPVRRYLVEPPIAYSTPAGNAPLAMPNDRQQIQDRKQLEMDGGRIKPNCTPTATETCVY</sequence>
<dbReference type="PROSITE" id="PS51257">
    <property type="entry name" value="PROKAR_LIPOPROTEIN"/>
    <property type="match status" value="1"/>
</dbReference>
<dbReference type="EMBL" id="UGSK01000001">
    <property type="protein sequence ID" value="SUA99888.1"/>
    <property type="molecule type" value="Genomic_DNA"/>
</dbReference>
<gene>
    <name evidence="2" type="ORF">NCTC13350_00791</name>
</gene>
<evidence type="ECO:0000256" key="1">
    <source>
        <dbReference type="SAM" id="MobiDB-lite"/>
    </source>
</evidence>
<name>A0A378ZS30_9HYPH</name>
<evidence type="ECO:0008006" key="4">
    <source>
        <dbReference type="Google" id="ProtNLM"/>
    </source>
</evidence>
<protein>
    <recommendedName>
        <fullName evidence="4">Lipoprotein</fullName>
    </recommendedName>
</protein>
<dbReference type="RefSeq" id="WP_208975299.1">
    <property type="nucleotide sequence ID" value="NZ_UGSK01000001.1"/>
</dbReference>
<accession>A0A378ZS30</accession>
<feature type="region of interest" description="Disordered" evidence="1">
    <location>
        <begin position="162"/>
        <end position="183"/>
    </location>
</feature>
<dbReference type="Proteomes" id="UP000255000">
    <property type="component" value="Unassembled WGS sequence"/>
</dbReference>
<evidence type="ECO:0000313" key="2">
    <source>
        <dbReference type="EMBL" id="SUA99888.1"/>
    </source>
</evidence>
<organism evidence="2 3">
    <name type="scientific">Pannonibacter phragmitetus</name>
    <dbReference type="NCBI Taxonomy" id="121719"/>
    <lineage>
        <taxon>Bacteria</taxon>
        <taxon>Pseudomonadati</taxon>
        <taxon>Pseudomonadota</taxon>
        <taxon>Alphaproteobacteria</taxon>
        <taxon>Hyphomicrobiales</taxon>
        <taxon>Stappiaceae</taxon>
        <taxon>Pannonibacter</taxon>
    </lineage>
</organism>
<reference evidence="2 3" key="1">
    <citation type="submission" date="2018-06" db="EMBL/GenBank/DDBJ databases">
        <authorList>
            <consortium name="Pathogen Informatics"/>
            <person name="Doyle S."/>
        </authorList>
    </citation>
    <scope>NUCLEOTIDE SEQUENCE [LARGE SCALE GENOMIC DNA]</scope>
    <source>
        <strain evidence="2 3">NCTC13350</strain>
    </source>
</reference>
<evidence type="ECO:0000313" key="3">
    <source>
        <dbReference type="Proteomes" id="UP000255000"/>
    </source>
</evidence>
<dbReference type="AlphaFoldDB" id="A0A378ZS30"/>